<comment type="caution">
    <text evidence="3">The sequence shown here is derived from an EMBL/GenBank/DDBJ whole genome shotgun (WGS) entry which is preliminary data.</text>
</comment>
<dbReference type="AlphaFoldDB" id="A0A5J9WUL9"/>
<evidence type="ECO:0000313" key="3">
    <source>
        <dbReference type="EMBL" id="TVU51783.1"/>
    </source>
</evidence>
<name>A0A5J9WUL9_9POAL</name>
<evidence type="ECO:0000313" key="4">
    <source>
        <dbReference type="Proteomes" id="UP000324897"/>
    </source>
</evidence>
<evidence type="ECO:0000256" key="1">
    <source>
        <dbReference type="SAM" id="Coils"/>
    </source>
</evidence>
<protein>
    <submittedName>
        <fullName evidence="3">Uncharacterized protein</fullName>
    </submittedName>
</protein>
<feature type="coiled-coil region" evidence="1">
    <location>
        <begin position="160"/>
        <end position="191"/>
    </location>
</feature>
<reference evidence="3 4" key="1">
    <citation type="journal article" date="2019" name="Sci. Rep.">
        <title>A high-quality genome of Eragrostis curvula grass provides insights into Poaceae evolution and supports new strategies to enhance forage quality.</title>
        <authorList>
            <person name="Carballo J."/>
            <person name="Santos B.A.C.M."/>
            <person name="Zappacosta D."/>
            <person name="Garbus I."/>
            <person name="Selva J.P."/>
            <person name="Gallo C.A."/>
            <person name="Diaz A."/>
            <person name="Albertini E."/>
            <person name="Caccamo M."/>
            <person name="Echenique V."/>
        </authorList>
    </citation>
    <scope>NUCLEOTIDE SEQUENCE [LARGE SCALE GENOMIC DNA]</scope>
    <source>
        <strain evidence="4">cv. Victoria</strain>
        <tissue evidence="3">Leaf</tissue>
    </source>
</reference>
<keyword evidence="1" id="KW-0175">Coiled coil</keyword>
<organism evidence="3 4">
    <name type="scientific">Eragrostis curvula</name>
    <name type="common">weeping love grass</name>
    <dbReference type="NCBI Taxonomy" id="38414"/>
    <lineage>
        <taxon>Eukaryota</taxon>
        <taxon>Viridiplantae</taxon>
        <taxon>Streptophyta</taxon>
        <taxon>Embryophyta</taxon>
        <taxon>Tracheophyta</taxon>
        <taxon>Spermatophyta</taxon>
        <taxon>Magnoliopsida</taxon>
        <taxon>Liliopsida</taxon>
        <taxon>Poales</taxon>
        <taxon>Poaceae</taxon>
        <taxon>PACMAD clade</taxon>
        <taxon>Chloridoideae</taxon>
        <taxon>Eragrostideae</taxon>
        <taxon>Eragrostidinae</taxon>
        <taxon>Eragrostis</taxon>
    </lineage>
</organism>
<feature type="non-terminal residue" evidence="3">
    <location>
        <position position="1"/>
    </location>
</feature>
<dbReference type="PANTHER" id="PTHR34194:SF2">
    <property type="entry name" value="F14J8.16 PROTEIN"/>
    <property type="match status" value="1"/>
</dbReference>
<dbReference type="PANTHER" id="PTHR34194">
    <property type="entry name" value="F14J8.16 PROTEIN"/>
    <property type="match status" value="1"/>
</dbReference>
<feature type="region of interest" description="Disordered" evidence="2">
    <location>
        <begin position="1"/>
        <end position="21"/>
    </location>
</feature>
<gene>
    <name evidence="3" type="ORF">EJB05_03227</name>
</gene>
<evidence type="ECO:0000256" key="2">
    <source>
        <dbReference type="SAM" id="MobiDB-lite"/>
    </source>
</evidence>
<dbReference type="Gramene" id="TVU51783">
    <property type="protein sequence ID" value="TVU51783"/>
    <property type="gene ID" value="EJB05_03227"/>
</dbReference>
<sequence length="328" mass="37341">MVPPPPQNPRRSAAASFSEEEIAETDPDYLFFLRHAYLEGDSYVLEIPSKEETLAGRSAAADFSEEEIARTDPDYLYFLRHLYPEGNSYVRKIPSSLADPHVDGSTDFPMDEEEGPLADLGLEEKNDVGTAPPAWYDAPDIEPSYRYYLAKTYGTSTEARSAAGNNVQEEEKEAEDQIEELEEDLKEAQMGAGFPADDLVENAAGAIWPEHINERPDSDFKRRLIQVLVKEVDREEYTELFGMATQRTPVEKLRQTRNSITSYKTDKMGSSYLDRYPDLGKQIMNATCRRHGLALMRGLFFWLQNSCHEDQFKPWVDNSILEVIPFDD</sequence>
<accession>A0A5J9WUL9</accession>
<proteinExistence type="predicted"/>
<dbReference type="Proteomes" id="UP000324897">
    <property type="component" value="Chromosome 6"/>
</dbReference>
<dbReference type="EMBL" id="RWGY01000002">
    <property type="protein sequence ID" value="TVU51783.1"/>
    <property type="molecule type" value="Genomic_DNA"/>
</dbReference>
<dbReference type="OrthoDB" id="298344at2759"/>
<keyword evidence="4" id="KW-1185">Reference proteome</keyword>